<dbReference type="Gene3D" id="3.90.1480.20">
    <property type="entry name" value="Glycosyl transferase family 29"/>
    <property type="match status" value="1"/>
</dbReference>
<accession>A0ABD5DY99</accession>
<organism evidence="2 3">
    <name type="scientific">Streptomyces evansiae</name>
    <dbReference type="NCBI Taxonomy" id="3075535"/>
    <lineage>
        <taxon>Bacteria</taxon>
        <taxon>Bacillati</taxon>
        <taxon>Actinomycetota</taxon>
        <taxon>Actinomycetes</taxon>
        <taxon>Kitasatosporales</taxon>
        <taxon>Streptomycetaceae</taxon>
        <taxon>Streptomyces</taxon>
    </lineage>
</organism>
<dbReference type="GO" id="GO:0016757">
    <property type="term" value="F:glycosyltransferase activity"/>
    <property type="evidence" value="ECO:0007669"/>
    <property type="project" value="UniProtKB-KW"/>
</dbReference>
<proteinExistence type="predicted"/>
<evidence type="ECO:0000313" key="2">
    <source>
        <dbReference type="EMBL" id="MDT0414190.1"/>
    </source>
</evidence>
<name>A0ABD5DY99_9ACTN</name>
<evidence type="ECO:0000256" key="1">
    <source>
        <dbReference type="SAM" id="MobiDB-lite"/>
    </source>
</evidence>
<dbReference type="RefSeq" id="WP_311676537.1">
    <property type="nucleotide sequence ID" value="NZ_JAVRER010000002.1"/>
</dbReference>
<dbReference type="InterPro" id="IPR038578">
    <property type="entry name" value="GT29-like_sf"/>
</dbReference>
<sequence>MPRSRALSPQEERGAVEEPPPALEECLRACATHSGKLVAGLDRRRGELAEALRALLALHASRALPAGAPRAERGPVSALLRRAQVTASAAPAATPGPLTLDNALLDALLAVGGKALDCGYEDERALADVVSRCLVALRKGSRAAWRLRGRVLEAQGAYAEAADAYDEYLSRTEEDGFGVRARVAGLRVAAERERELAGLLAAARPGAGAYREEPLTETWFDGLELVARGELDGAHDRFAGALLGLADRGEWREFQDALGRTLDVSLHDLDSRVTTPGPDAPVGGGTDGGPRAALNALLAHYADLARSRQRGPVEEPTFGGAKWLSLGEFRNRIAGKSVCLVANSGRVGTGSLGAEIDAYDLVVRFNSYRIDSRATGARTDIHVTIHKHAFNWDQHVDTRLVFGGDVGAWRSSLRNRLVPGAQVHLGDDSLRWPLREIGKVGPEEWPAIPTTGFNTLFLLDFLDVNPVIDLIGFDFYESGAYRTSEAMRMPVTSVHEYADEKTWVLDRATKVTEHRISLR</sequence>
<evidence type="ECO:0000313" key="3">
    <source>
        <dbReference type="Proteomes" id="UP001183607"/>
    </source>
</evidence>
<reference evidence="3" key="1">
    <citation type="submission" date="2023-07" db="EMBL/GenBank/DDBJ databases">
        <title>30 novel species of actinomycetes from the DSMZ collection.</title>
        <authorList>
            <person name="Nouioui I."/>
        </authorList>
    </citation>
    <scope>NUCLEOTIDE SEQUENCE [LARGE SCALE GENOMIC DNA]</scope>
    <source>
        <strain evidence="3">DSM 41982</strain>
    </source>
</reference>
<comment type="caution">
    <text evidence="2">The sequence shown here is derived from an EMBL/GenBank/DDBJ whole genome shotgun (WGS) entry which is preliminary data.</text>
</comment>
<feature type="region of interest" description="Disordered" evidence="1">
    <location>
        <begin position="1"/>
        <end position="20"/>
    </location>
</feature>
<dbReference type="AlphaFoldDB" id="A0ABD5DY99"/>
<protein>
    <submittedName>
        <fullName evidence="2">Glycosyltransferase family 29 protein</fullName>
        <ecNumber evidence="2">2.4.-.-</ecNumber>
    </submittedName>
</protein>
<dbReference type="Proteomes" id="UP001183607">
    <property type="component" value="Unassembled WGS sequence"/>
</dbReference>
<keyword evidence="2" id="KW-0808">Transferase</keyword>
<gene>
    <name evidence="2" type="ORF">RM574_01690</name>
</gene>
<dbReference type="EC" id="2.4.-.-" evidence="2"/>
<dbReference type="EMBL" id="JAVRER010000002">
    <property type="protein sequence ID" value="MDT0414190.1"/>
    <property type="molecule type" value="Genomic_DNA"/>
</dbReference>
<keyword evidence="2" id="KW-0328">Glycosyltransferase</keyword>